<organism evidence="1">
    <name type="scientific">Rhizophora mucronata</name>
    <name type="common">Asiatic mangrove</name>
    <dbReference type="NCBI Taxonomy" id="61149"/>
    <lineage>
        <taxon>Eukaryota</taxon>
        <taxon>Viridiplantae</taxon>
        <taxon>Streptophyta</taxon>
        <taxon>Embryophyta</taxon>
        <taxon>Tracheophyta</taxon>
        <taxon>Spermatophyta</taxon>
        <taxon>Magnoliopsida</taxon>
        <taxon>eudicotyledons</taxon>
        <taxon>Gunneridae</taxon>
        <taxon>Pentapetalae</taxon>
        <taxon>rosids</taxon>
        <taxon>fabids</taxon>
        <taxon>Malpighiales</taxon>
        <taxon>Rhizophoraceae</taxon>
        <taxon>Rhizophora</taxon>
    </lineage>
</organism>
<proteinExistence type="predicted"/>
<reference evidence="1" key="1">
    <citation type="submission" date="2018-02" db="EMBL/GenBank/DDBJ databases">
        <title>Rhizophora mucronata_Transcriptome.</title>
        <authorList>
            <person name="Meera S.P."/>
            <person name="Sreeshan A."/>
            <person name="Augustine A."/>
        </authorList>
    </citation>
    <scope>NUCLEOTIDE SEQUENCE</scope>
    <source>
        <tissue evidence="1">Leaf</tissue>
    </source>
</reference>
<evidence type="ECO:0000313" key="1">
    <source>
        <dbReference type="EMBL" id="MBX61450.1"/>
    </source>
</evidence>
<dbReference type="EMBL" id="GGEC01080966">
    <property type="protein sequence ID" value="MBX61450.1"/>
    <property type="molecule type" value="Transcribed_RNA"/>
</dbReference>
<accession>A0A2P2Q366</accession>
<dbReference type="AlphaFoldDB" id="A0A2P2Q366"/>
<sequence length="18" mass="1894">MISLVSGLKGCGFALQRN</sequence>
<name>A0A2P2Q366_RHIMU</name>
<protein>
    <submittedName>
        <fullName evidence="1">Uncharacterized protein</fullName>
    </submittedName>
</protein>